<keyword evidence="2" id="KW-1185">Reference proteome</keyword>
<accession>A0A5N6MK01</accession>
<evidence type="ECO:0000313" key="2">
    <source>
        <dbReference type="Proteomes" id="UP000326396"/>
    </source>
</evidence>
<dbReference type="EMBL" id="SZYD01000015">
    <property type="protein sequence ID" value="KAD3640309.1"/>
    <property type="molecule type" value="Genomic_DNA"/>
</dbReference>
<dbReference type="Proteomes" id="UP000326396">
    <property type="component" value="Linkage Group LG5"/>
</dbReference>
<dbReference type="AlphaFoldDB" id="A0A5N6MK01"/>
<gene>
    <name evidence="1" type="ORF">E3N88_29532</name>
</gene>
<proteinExistence type="predicted"/>
<reference evidence="1 2" key="1">
    <citation type="submission" date="2019-05" db="EMBL/GenBank/DDBJ databases">
        <title>Mikania micrantha, genome provides insights into the molecular mechanism of rapid growth.</title>
        <authorList>
            <person name="Liu B."/>
        </authorList>
    </citation>
    <scope>NUCLEOTIDE SEQUENCE [LARGE SCALE GENOMIC DNA]</scope>
    <source>
        <strain evidence="1">NLD-2019</strain>
        <tissue evidence="1">Leaf</tissue>
    </source>
</reference>
<sequence length="111" mass="12880">METTTAPPPPRFLLDFYFTWDCWLGYLYSSHWGKGVMYDQVEHETMGDVVRHVKVRDVFDMGGVDDQVGLYSNDVPELHTIGDDGEDGIDITLDMEHEVDFEEHEEDSIFF</sequence>
<organism evidence="1 2">
    <name type="scientific">Mikania micrantha</name>
    <name type="common">bitter vine</name>
    <dbReference type="NCBI Taxonomy" id="192012"/>
    <lineage>
        <taxon>Eukaryota</taxon>
        <taxon>Viridiplantae</taxon>
        <taxon>Streptophyta</taxon>
        <taxon>Embryophyta</taxon>
        <taxon>Tracheophyta</taxon>
        <taxon>Spermatophyta</taxon>
        <taxon>Magnoliopsida</taxon>
        <taxon>eudicotyledons</taxon>
        <taxon>Gunneridae</taxon>
        <taxon>Pentapetalae</taxon>
        <taxon>asterids</taxon>
        <taxon>campanulids</taxon>
        <taxon>Asterales</taxon>
        <taxon>Asteraceae</taxon>
        <taxon>Asteroideae</taxon>
        <taxon>Heliantheae alliance</taxon>
        <taxon>Eupatorieae</taxon>
        <taxon>Mikania</taxon>
    </lineage>
</organism>
<name>A0A5N6MK01_9ASTR</name>
<protein>
    <submittedName>
        <fullName evidence="1">Uncharacterized protein</fullName>
    </submittedName>
</protein>
<comment type="caution">
    <text evidence="1">The sequence shown here is derived from an EMBL/GenBank/DDBJ whole genome shotgun (WGS) entry which is preliminary data.</text>
</comment>
<evidence type="ECO:0000313" key="1">
    <source>
        <dbReference type="EMBL" id="KAD3640309.1"/>
    </source>
</evidence>